<dbReference type="PANTHER" id="PTHR11079">
    <property type="entry name" value="CYTOSINE DEAMINASE FAMILY MEMBER"/>
    <property type="match status" value="1"/>
</dbReference>
<dbReference type="Pfam" id="PF00383">
    <property type="entry name" value="dCMP_cyt_deam_1"/>
    <property type="match status" value="1"/>
</dbReference>
<reference evidence="10 11" key="1">
    <citation type="journal article" date="2018" name="ISME J.">
        <title>Endosymbiont genomes yield clues of tubeworm success.</title>
        <authorList>
            <person name="Li Y."/>
            <person name="Liles M.R."/>
            <person name="Halanych K.M."/>
        </authorList>
    </citation>
    <scope>NUCLEOTIDE SEQUENCE [LARGE SCALE GENOMIC DNA]</scope>
    <source>
        <strain evidence="10">A1462</strain>
    </source>
</reference>
<feature type="active site" description="Proton donor" evidence="8">
    <location>
        <position position="58"/>
    </location>
</feature>
<proteinExistence type="inferred from homology"/>
<evidence type="ECO:0000256" key="5">
    <source>
        <dbReference type="ARBA" id="ARBA00022801"/>
    </source>
</evidence>
<dbReference type="GO" id="GO:0002100">
    <property type="term" value="P:tRNA wobble adenosine to inosine editing"/>
    <property type="evidence" value="ECO:0007669"/>
    <property type="project" value="UniProtKB-UniRule"/>
</dbReference>
<dbReference type="CDD" id="cd01285">
    <property type="entry name" value="nucleoside_deaminase"/>
    <property type="match status" value="1"/>
</dbReference>
<organism evidence="10 11">
    <name type="scientific">endosymbiont of Escarpia spicata</name>
    <dbReference type="NCBI Taxonomy" id="2200908"/>
    <lineage>
        <taxon>Bacteria</taxon>
        <taxon>Pseudomonadati</taxon>
        <taxon>Pseudomonadota</taxon>
        <taxon>Gammaproteobacteria</taxon>
        <taxon>sulfur-oxidizing symbionts</taxon>
    </lineage>
</organism>
<dbReference type="FunFam" id="3.40.140.10:FF:000005">
    <property type="entry name" value="tRNA-specific adenosine deaminase"/>
    <property type="match status" value="1"/>
</dbReference>
<keyword evidence="3 8" id="KW-0819">tRNA processing</keyword>
<dbReference type="InterPro" id="IPR002125">
    <property type="entry name" value="CMP_dCMP_dom"/>
</dbReference>
<dbReference type="SUPFAM" id="SSF53927">
    <property type="entry name" value="Cytidine deaminase-like"/>
    <property type="match status" value="1"/>
</dbReference>
<feature type="binding site" evidence="8">
    <location>
        <position position="89"/>
    </location>
    <ligand>
        <name>Zn(2+)</name>
        <dbReference type="ChEBI" id="CHEBI:29105"/>
        <note>catalytic</note>
    </ligand>
</feature>
<dbReference type="HAMAP" id="MF_00972">
    <property type="entry name" value="tRNA_aden_deaminase"/>
    <property type="match status" value="1"/>
</dbReference>
<dbReference type="InterPro" id="IPR028883">
    <property type="entry name" value="tRNA_aden_deaminase"/>
</dbReference>
<gene>
    <name evidence="8" type="primary">tadA</name>
    <name evidence="10" type="ORF">DIZ78_03520</name>
</gene>
<dbReference type="GO" id="GO:0052717">
    <property type="term" value="F:tRNA-specific adenosine-34 deaminase activity"/>
    <property type="evidence" value="ECO:0007669"/>
    <property type="project" value="UniProtKB-UniRule"/>
</dbReference>
<dbReference type="Gene3D" id="3.40.140.10">
    <property type="entry name" value="Cytidine Deaminase, domain 2"/>
    <property type="match status" value="1"/>
</dbReference>
<accession>A0A370DTL2</accession>
<evidence type="ECO:0000256" key="7">
    <source>
        <dbReference type="ARBA" id="ARBA00048045"/>
    </source>
</evidence>
<comment type="caution">
    <text evidence="10">The sequence shown here is derived from an EMBL/GenBank/DDBJ whole genome shotgun (WGS) entry which is preliminary data.</text>
</comment>
<name>A0A370DTL2_9GAMM</name>
<comment type="similarity">
    <text evidence="1">Belongs to the cytidine and deoxycytidylate deaminase family. ADAT2 subfamily.</text>
</comment>
<dbReference type="PANTHER" id="PTHR11079:SF202">
    <property type="entry name" value="TRNA-SPECIFIC ADENOSINE DEAMINASE"/>
    <property type="match status" value="1"/>
</dbReference>
<dbReference type="InterPro" id="IPR016192">
    <property type="entry name" value="APOBEC/CMP_deaminase_Zn-bd"/>
</dbReference>
<feature type="domain" description="CMP/dCMP-type deaminase" evidence="9">
    <location>
        <begin position="5"/>
        <end position="127"/>
    </location>
</feature>
<evidence type="ECO:0000256" key="2">
    <source>
        <dbReference type="ARBA" id="ARBA00011738"/>
    </source>
</evidence>
<keyword evidence="4 8" id="KW-0479">Metal-binding</keyword>
<dbReference type="PROSITE" id="PS00903">
    <property type="entry name" value="CYT_DCMP_DEAMINASES_1"/>
    <property type="match status" value="1"/>
</dbReference>
<comment type="cofactor">
    <cofactor evidence="8">
        <name>Zn(2+)</name>
        <dbReference type="ChEBI" id="CHEBI:29105"/>
    </cofactor>
    <text evidence="8">Binds 1 zinc ion per subunit.</text>
</comment>
<dbReference type="GO" id="GO:0008270">
    <property type="term" value="F:zinc ion binding"/>
    <property type="evidence" value="ECO:0007669"/>
    <property type="project" value="UniProtKB-UniRule"/>
</dbReference>
<feature type="binding site" evidence="8">
    <location>
        <position position="86"/>
    </location>
    <ligand>
        <name>Zn(2+)</name>
        <dbReference type="ChEBI" id="CHEBI:29105"/>
        <note>catalytic</note>
    </ligand>
</feature>
<protein>
    <recommendedName>
        <fullName evidence="8">tRNA-specific adenosine deaminase</fullName>
        <ecNumber evidence="8">3.5.4.33</ecNumber>
    </recommendedName>
</protein>
<comment type="subunit">
    <text evidence="2 8">Homodimer.</text>
</comment>
<comment type="catalytic activity">
    <reaction evidence="7 8">
        <text>adenosine(34) in tRNA + H2O + H(+) = inosine(34) in tRNA + NH4(+)</text>
        <dbReference type="Rhea" id="RHEA:43168"/>
        <dbReference type="Rhea" id="RHEA-COMP:10373"/>
        <dbReference type="Rhea" id="RHEA-COMP:10374"/>
        <dbReference type="ChEBI" id="CHEBI:15377"/>
        <dbReference type="ChEBI" id="CHEBI:15378"/>
        <dbReference type="ChEBI" id="CHEBI:28938"/>
        <dbReference type="ChEBI" id="CHEBI:74411"/>
        <dbReference type="ChEBI" id="CHEBI:82852"/>
        <dbReference type="EC" id="3.5.4.33"/>
    </reaction>
</comment>
<dbReference type="Proteomes" id="UP000254771">
    <property type="component" value="Unassembled WGS sequence"/>
</dbReference>
<dbReference type="AlphaFoldDB" id="A0A370DTL2"/>
<dbReference type="EC" id="3.5.4.33" evidence="8"/>
<dbReference type="PROSITE" id="PS51747">
    <property type="entry name" value="CYT_DCMP_DEAMINASES_2"/>
    <property type="match status" value="1"/>
</dbReference>
<evidence type="ECO:0000256" key="4">
    <source>
        <dbReference type="ARBA" id="ARBA00022723"/>
    </source>
</evidence>
<evidence type="ECO:0000256" key="6">
    <source>
        <dbReference type="ARBA" id="ARBA00022833"/>
    </source>
</evidence>
<evidence type="ECO:0000256" key="3">
    <source>
        <dbReference type="ARBA" id="ARBA00022694"/>
    </source>
</evidence>
<dbReference type="EMBL" id="QFXE01000005">
    <property type="protein sequence ID" value="RDH87643.1"/>
    <property type="molecule type" value="Genomic_DNA"/>
</dbReference>
<keyword evidence="6 8" id="KW-0862">Zinc</keyword>
<evidence type="ECO:0000256" key="1">
    <source>
        <dbReference type="ARBA" id="ARBA00010669"/>
    </source>
</evidence>
<keyword evidence="5 8" id="KW-0378">Hydrolase</keyword>
<comment type="function">
    <text evidence="8">Catalyzes the deamination of adenosine to inosine at the wobble position 34 of tRNA(Arg2).</text>
</comment>
<evidence type="ECO:0000256" key="8">
    <source>
        <dbReference type="HAMAP-Rule" id="MF_00972"/>
    </source>
</evidence>
<dbReference type="NCBIfam" id="NF008113">
    <property type="entry name" value="PRK10860.1"/>
    <property type="match status" value="1"/>
</dbReference>
<keyword evidence="11" id="KW-1185">Reference proteome</keyword>
<feature type="binding site" evidence="8">
    <location>
        <position position="56"/>
    </location>
    <ligand>
        <name>Zn(2+)</name>
        <dbReference type="ChEBI" id="CHEBI:29105"/>
        <note>catalytic</note>
    </ligand>
</feature>
<sequence>MTFNIQDHHYMELALELAAQAEAEGEVPVGAILVRDDKIIGQGWNRPIGHHDPTAHAEIVALRDAGRREENYRLPGSTLYVTLEPCPMCAGAIIHARVERVVYAARDPRGGAAGSVFDLLPSDLRFNHRVECEGGLLEMESGERLRQFFRLRRKNKE</sequence>
<evidence type="ECO:0000313" key="10">
    <source>
        <dbReference type="EMBL" id="RDH87643.1"/>
    </source>
</evidence>
<dbReference type="InterPro" id="IPR016193">
    <property type="entry name" value="Cytidine_deaminase-like"/>
</dbReference>
<evidence type="ECO:0000313" key="11">
    <source>
        <dbReference type="Proteomes" id="UP000254771"/>
    </source>
</evidence>
<evidence type="ECO:0000259" key="9">
    <source>
        <dbReference type="PROSITE" id="PS51747"/>
    </source>
</evidence>